<evidence type="ECO:0000259" key="1">
    <source>
        <dbReference type="Pfam" id="PF13556"/>
    </source>
</evidence>
<dbReference type="PANTHER" id="PTHR33744:SF15">
    <property type="entry name" value="CARBOHYDRATE DIACID REGULATOR"/>
    <property type="match status" value="1"/>
</dbReference>
<dbReference type="Proteomes" id="UP000823935">
    <property type="component" value="Unassembled WGS sequence"/>
</dbReference>
<name>A0A9D1EV62_9FIRM</name>
<dbReference type="Pfam" id="PF13556">
    <property type="entry name" value="HTH_30"/>
    <property type="match status" value="1"/>
</dbReference>
<feature type="domain" description="PucR C-terminal helix-turn-helix" evidence="1">
    <location>
        <begin position="457"/>
        <end position="511"/>
    </location>
</feature>
<dbReference type="EMBL" id="DVIQ01000104">
    <property type="protein sequence ID" value="HIS32845.1"/>
    <property type="molecule type" value="Genomic_DNA"/>
</dbReference>
<dbReference type="InterPro" id="IPR051448">
    <property type="entry name" value="CdaR-like_regulators"/>
</dbReference>
<sequence length="525" mass="61016">MKSKAGVCRGTFVFHIWEEGKMLLSMAILEHWISQYHPVSIIHSTEPTISGIRLFSYEKVPNADYLYVGRNRDFFENSQSEEVLLVHRKDVISLNTQELEDVFDNLMDAFVFYQNWEQKMLSAYLNENPEQGIIDACKDIFGPMFFATMSLQVTAFSRQYPRGSINRNWDDFWEIGTLSINSLNRMQKGQYLEKMSHAWDCEVFCERYAENYPYSMMISQENAAHKLTGQLTVISRTPFEEYHRHLAIFLKRALCLVAGREGGAEQSSVAQSLFEDFLLGKHTDAASFHTFYQMQGWKPENYCMIVLLGKENMAIAACTYHVKALRKAFPNALFCTGYGLPGQSDREIVCCLPLENRKKQTMDNPFPAEIPEGFFKLAERTGLDYFCSYPFTGVEHLAGQYVQAKTCRDRGEKFYYACALRDLAGLESSEEVRRLALHPALDRILLYDREKGTSFYEILKVYLRCERNRVLTARQLFVHKNTLVYRLEKMVRLFSLDLDDSYEREYLLFSIRCLDEDKTAGPRRQ</sequence>
<dbReference type="AlphaFoldDB" id="A0A9D1EV62"/>
<reference evidence="2" key="1">
    <citation type="submission" date="2020-10" db="EMBL/GenBank/DDBJ databases">
        <authorList>
            <person name="Gilroy R."/>
        </authorList>
    </citation>
    <scope>NUCLEOTIDE SEQUENCE</scope>
    <source>
        <strain evidence="2">CHK190-19873</strain>
    </source>
</reference>
<evidence type="ECO:0000313" key="2">
    <source>
        <dbReference type="EMBL" id="HIS32845.1"/>
    </source>
</evidence>
<evidence type="ECO:0000313" key="3">
    <source>
        <dbReference type="Proteomes" id="UP000823935"/>
    </source>
</evidence>
<dbReference type="PANTHER" id="PTHR33744">
    <property type="entry name" value="CARBOHYDRATE DIACID REGULATOR"/>
    <property type="match status" value="1"/>
</dbReference>
<dbReference type="InterPro" id="IPR025736">
    <property type="entry name" value="PucR_C-HTH_dom"/>
</dbReference>
<dbReference type="Gene3D" id="1.10.10.2840">
    <property type="entry name" value="PucR C-terminal helix-turn-helix domain"/>
    <property type="match status" value="1"/>
</dbReference>
<organism evidence="2 3">
    <name type="scientific">Candidatus Limivivens intestinipullorum</name>
    <dbReference type="NCBI Taxonomy" id="2840858"/>
    <lineage>
        <taxon>Bacteria</taxon>
        <taxon>Bacillati</taxon>
        <taxon>Bacillota</taxon>
        <taxon>Clostridia</taxon>
        <taxon>Lachnospirales</taxon>
        <taxon>Lachnospiraceae</taxon>
        <taxon>Lachnospiraceae incertae sedis</taxon>
        <taxon>Candidatus Limivivens</taxon>
    </lineage>
</organism>
<protein>
    <submittedName>
        <fullName evidence="2">Helix-turn-helix domain-containing protein</fullName>
    </submittedName>
</protein>
<proteinExistence type="predicted"/>
<gene>
    <name evidence="2" type="ORF">IAB44_15075</name>
</gene>
<comment type="caution">
    <text evidence="2">The sequence shown here is derived from an EMBL/GenBank/DDBJ whole genome shotgun (WGS) entry which is preliminary data.</text>
</comment>
<dbReference type="InterPro" id="IPR042070">
    <property type="entry name" value="PucR_C-HTH_sf"/>
</dbReference>
<accession>A0A9D1EV62</accession>
<reference evidence="2" key="2">
    <citation type="journal article" date="2021" name="PeerJ">
        <title>Extensive microbial diversity within the chicken gut microbiome revealed by metagenomics and culture.</title>
        <authorList>
            <person name="Gilroy R."/>
            <person name="Ravi A."/>
            <person name="Getino M."/>
            <person name="Pursley I."/>
            <person name="Horton D.L."/>
            <person name="Alikhan N.F."/>
            <person name="Baker D."/>
            <person name="Gharbi K."/>
            <person name="Hall N."/>
            <person name="Watson M."/>
            <person name="Adriaenssens E.M."/>
            <person name="Foster-Nyarko E."/>
            <person name="Jarju S."/>
            <person name="Secka A."/>
            <person name="Antonio M."/>
            <person name="Oren A."/>
            <person name="Chaudhuri R.R."/>
            <person name="La Ragione R."/>
            <person name="Hildebrand F."/>
            <person name="Pallen M.J."/>
        </authorList>
    </citation>
    <scope>NUCLEOTIDE SEQUENCE</scope>
    <source>
        <strain evidence="2">CHK190-19873</strain>
    </source>
</reference>